<keyword evidence="12" id="KW-0479">Metal-binding</keyword>
<dbReference type="GO" id="GO:0046872">
    <property type="term" value="F:metal ion binding"/>
    <property type="evidence" value="ECO:0007669"/>
    <property type="project" value="UniProtKB-KW"/>
</dbReference>
<reference evidence="14" key="1">
    <citation type="submission" date="2022-11" db="UniProtKB">
        <authorList>
            <consortium name="WormBaseParasite"/>
        </authorList>
    </citation>
    <scope>IDENTIFICATION</scope>
</reference>
<dbReference type="WBParaSite" id="ACRNAN_scaffold6146.g7714.t1">
    <property type="protein sequence ID" value="ACRNAN_scaffold6146.g7714.t1"/>
    <property type="gene ID" value="ACRNAN_scaffold6146.g7714"/>
</dbReference>
<keyword evidence="13" id="KW-1185">Reference proteome</keyword>
<dbReference type="Proteomes" id="UP000887540">
    <property type="component" value="Unplaced"/>
</dbReference>
<evidence type="ECO:0000256" key="4">
    <source>
        <dbReference type="ARBA" id="ARBA00041057"/>
    </source>
</evidence>
<feature type="binding site" evidence="12">
    <location>
        <position position="59"/>
    </location>
    <ligand>
        <name>Mg(2+)</name>
        <dbReference type="ChEBI" id="CHEBI:18420"/>
        <label>1</label>
    </ligand>
</feature>
<evidence type="ECO:0000256" key="2">
    <source>
        <dbReference type="ARBA" id="ARBA00012255"/>
    </source>
</evidence>
<keyword evidence="12" id="KW-0460">Magnesium</keyword>
<evidence type="ECO:0000256" key="12">
    <source>
        <dbReference type="PIRSR" id="PIRSR605502-1"/>
    </source>
</evidence>
<sequence>MDSAYGLMYGELIGDSLGLRYEFKKARIVGQLIQNDLDSNGFLPILGGGKYKLEPGQLSDDSEMALCLARSLVACDGFDIHDVACSYCYWMMSGPMCAGRTTKNALLYNASAKNMPENWREALTQEEKAQIYHQNETKVNQKNQNSLSNGALMRVSPLAIKYRDDPQLGTYARKDASITHTSDIIKNASEVYVTALATLLKGSSKEDAYEAAMKVVKNDDVKRICLAARTHTGKFLINKKISYGDDSFQGYYGIALQNAFYQLLHATSFYEGLLNTIKIGGDTDTNGAIASSLLGARFGIKGIPEDWVKIVKNAEPVRKSRKDKRKNMDLAFLSAKDLDELVEKIYK</sequence>
<evidence type="ECO:0000256" key="10">
    <source>
        <dbReference type="ARBA" id="ARBA00043193"/>
    </source>
</evidence>
<dbReference type="InterPro" id="IPR005502">
    <property type="entry name" value="Ribosyl_crysJ1"/>
</dbReference>
<dbReference type="InterPro" id="IPR036705">
    <property type="entry name" value="Ribosyl_crysJ1_sf"/>
</dbReference>
<keyword evidence="3" id="KW-0378">Hydrolase</keyword>
<dbReference type="Gene3D" id="1.10.4080.10">
    <property type="entry name" value="ADP-ribosylation/Crystallin J1"/>
    <property type="match status" value="1"/>
</dbReference>
<proteinExistence type="inferred from homology"/>
<evidence type="ECO:0000256" key="3">
    <source>
        <dbReference type="ARBA" id="ARBA00022801"/>
    </source>
</evidence>
<dbReference type="PANTHER" id="PTHR16222:SF24">
    <property type="entry name" value="ADP-RIBOSYLHYDROLASE ARH3"/>
    <property type="match status" value="1"/>
</dbReference>
<dbReference type="AlphaFoldDB" id="A0A914E8X2"/>
<dbReference type="InterPro" id="IPR050792">
    <property type="entry name" value="ADP-ribosylglycohydrolase"/>
</dbReference>
<dbReference type="Pfam" id="PF03747">
    <property type="entry name" value="ADP_ribosyl_GH"/>
    <property type="match status" value="1"/>
</dbReference>
<evidence type="ECO:0000256" key="8">
    <source>
        <dbReference type="ARBA" id="ARBA00042850"/>
    </source>
</evidence>
<evidence type="ECO:0000256" key="1">
    <source>
        <dbReference type="ARBA" id="ARBA00010702"/>
    </source>
</evidence>
<evidence type="ECO:0000256" key="6">
    <source>
        <dbReference type="ARBA" id="ARBA00042471"/>
    </source>
</evidence>
<evidence type="ECO:0000256" key="5">
    <source>
        <dbReference type="ARBA" id="ARBA00042398"/>
    </source>
</evidence>
<evidence type="ECO:0000256" key="9">
    <source>
        <dbReference type="ARBA" id="ARBA00043187"/>
    </source>
</evidence>
<feature type="binding site" evidence="12">
    <location>
        <position position="285"/>
    </location>
    <ligand>
        <name>Mg(2+)</name>
        <dbReference type="ChEBI" id="CHEBI:18420"/>
        <label>1</label>
    </ligand>
</feature>
<dbReference type="PANTHER" id="PTHR16222">
    <property type="entry name" value="ADP-RIBOSYLGLYCOHYDROLASE"/>
    <property type="match status" value="1"/>
</dbReference>
<protein>
    <recommendedName>
        <fullName evidence="4">ADP-ribosylhydrolase ARH3</fullName>
        <ecNumber evidence="2">3.2.1.143</ecNumber>
    </recommendedName>
    <alternativeName>
        <fullName evidence="5">ADP-ribose glycohydrolase ARH3</fullName>
    </alternativeName>
    <alternativeName>
        <fullName evidence="6">ADP-ribosylhydrolase 3</fullName>
    </alternativeName>
    <alternativeName>
        <fullName evidence="9">O-acetyl-ADP-ribose deacetylase ARH3</fullName>
    </alternativeName>
    <alternativeName>
        <fullName evidence="10">Poly(ADP-ribose) glycohydrolase ARH3</fullName>
    </alternativeName>
    <alternativeName>
        <fullName evidence="8">[Protein ADP-ribosylarginine] hydrolase-like protein 2</fullName>
    </alternativeName>
    <alternativeName>
        <fullName evidence="7">[Protein ADP-ribosylserine] hydrolase</fullName>
    </alternativeName>
</protein>
<organism evidence="13 14">
    <name type="scientific">Acrobeloides nanus</name>
    <dbReference type="NCBI Taxonomy" id="290746"/>
    <lineage>
        <taxon>Eukaryota</taxon>
        <taxon>Metazoa</taxon>
        <taxon>Ecdysozoa</taxon>
        <taxon>Nematoda</taxon>
        <taxon>Chromadorea</taxon>
        <taxon>Rhabditida</taxon>
        <taxon>Tylenchina</taxon>
        <taxon>Cephalobomorpha</taxon>
        <taxon>Cephaloboidea</taxon>
        <taxon>Cephalobidae</taxon>
        <taxon>Acrobeloides</taxon>
    </lineage>
</organism>
<comment type="catalytic activity">
    <reaction evidence="11">
        <text>alpha-NAD(+) + H2O = ADP-D-ribose + nicotinamide + H(+)</text>
        <dbReference type="Rhea" id="RHEA:68792"/>
        <dbReference type="ChEBI" id="CHEBI:15377"/>
        <dbReference type="ChEBI" id="CHEBI:15378"/>
        <dbReference type="ChEBI" id="CHEBI:17154"/>
        <dbReference type="ChEBI" id="CHEBI:57967"/>
        <dbReference type="ChEBI" id="CHEBI:77017"/>
    </reaction>
</comment>
<evidence type="ECO:0000313" key="14">
    <source>
        <dbReference type="WBParaSite" id="ACRNAN_scaffold6146.g7714.t1"/>
    </source>
</evidence>
<feature type="binding site" evidence="12">
    <location>
        <position position="282"/>
    </location>
    <ligand>
        <name>Mg(2+)</name>
        <dbReference type="ChEBI" id="CHEBI:18420"/>
        <label>1</label>
    </ligand>
</feature>
<dbReference type="SUPFAM" id="SSF101478">
    <property type="entry name" value="ADP-ribosylglycohydrolase"/>
    <property type="match status" value="1"/>
</dbReference>
<evidence type="ECO:0000313" key="13">
    <source>
        <dbReference type="Proteomes" id="UP000887540"/>
    </source>
</evidence>
<feature type="binding site" evidence="12">
    <location>
        <position position="61"/>
    </location>
    <ligand>
        <name>Mg(2+)</name>
        <dbReference type="ChEBI" id="CHEBI:18420"/>
        <label>1</label>
    </ligand>
</feature>
<name>A0A914E8X2_9BILA</name>
<dbReference type="EC" id="3.2.1.143" evidence="2"/>
<feature type="binding site" evidence="12">
    <location>
        <position position="284"/>
    </location>
    <ligand>
        <name>Mg(2+)</name>
        <dbReference type="ChEBI" id="CHEBI:18420"/>
        <label>1</label>
    </ligand>
</feature>
<evidence type="ECO:0000256" key="11">
    <source>
        <dbReference type="ARBA" id="ARBA00049015"/>
    </source>
</evidence>
<accession>A0A914E8X2</accession>
<evidence type="ECO:0000256" key="7">
    <source>
        <dbReference type="ARBA" id="ARBA00042722"/>
    </source>
</evidence>
<comment type="cofactor">
    <cofactor evidence="12">
        <name>Mg(2+)</name>
        <dbReference type="ChEBI" id="CHEBI:18420"/>
    </cofactor>
    <text evidence="12">Binds 2 magnesium ions per subunit.</text>
</comment>
<dbReference type="GO" id="GO:0004649">
    <property type="term" value="F:poly(ADP-ribose) glycohydrolase activity"/>
    <property type="evidence" value="ECO:0007669"/>
    <property type="project" value="UniProtKB-EC"/>
</dbReference>
<comment type="similarity">
    <text evidence="1">Belongs to the ADP-ribosylglycohydrolase family.</text>
</comment>
<feature type="binding site" evidence="12">
    <location>
        <position position="60"/>
    </location>
    <ligand>
        <name>Mg(2+)</name>
        <dbReference type="ChEBI" id="CHEBI:18420"/>
        <label>1</label>
    </ligand>
</feature>